<evidence type="ECO:0000313" key="6">
    <source>
        <dbReference type="EMBL" id="TQL98487.1"/>
    </source>
</evidence>
<evidence type="ECO:0000256" key="3">
    <source>
        <dbReference type="ARBA" id="ARBA00022989"/>
    </source>
</evidence>
<name>A0A543CNG8_9ACTN</name>
<comment type="subcellular location">
    <subcellularLocation>
        <location evidence="1">Membrane</location>
        <topology evidence="1">Multi-pass membrane protein</topology>
    </subcellularLocation>
</comment>
<keyword evidence="4 5" id="KW-0472">Membrane</keyword>
<protein>
    <submittedName>
        <fullName evidence="6">DoxX-like protein</fullName>
    </submittedName>
</protein>
<dbReference type="InterPro" id="IPR032808">
    <property type="entry name" value="DoxX"/>
</dbReference>
<keyword evidence="7" id="KW-1185">Reference proteome</keyword>
<dbReference type="Proteomes" id="UP000316096">
    <property type="component" value="Unassembled WGS sequence"/>
</dbReference>
<dbReference type="EMBL" id="VFOZ01000001">
    <property type="protein sequence ID" value="TQL98487.1"/>
    <property type="molecule type" value="Genomic_DNA"/>
</dbReference>
<dbReference type="OrthoDB" id="3482063at2"/>
<gene>
    <name evidence="6" type="ORF">FB559_4113</name>
</gene>
<feature type="transmembrane region" description="Helical" evidence="5">
    <location>
        <begin position="45"/>
        <end position="62"/>
    </location>
</feature>
<sequence>MHVAYWIVAALLALFYVYAGGKKLLQDRERLRPMMGWVDSVPLPLVRLIGALEVLGALGLLLPPLTGIAVWLAVAAAVGLALVQVGGMTLHLARGEVREIGLNIVLLVLAAVAVWLGTGRL</sequence>
<feature type="transmembrane region" description="Helical" evidence="5">
    <location>
        <begin position="68"/>
        <end position="93"/>
    </location>
</feature>
<reference evidence="6 7" key="1">
    <citation type="submission" date="2019-06" db="EMBL/GenBank/DDBJ databases">
        <title>Sequencing the genomes of 1000 actinobacteria strains.</title>
        <authorList>
            <person name="Klenk H.-P."/>
        </authorList>
    </citation>
    <scope>NUCLEOTIDE SEQUENCE [LARGE SCALE GENOMIC DNA]</scope>
    <source>
        <strain evidence="6 7">DSM 102200</strain>
    </source>
</reference>
<comment type="caution">
    <text evidence="6">The sequence shown here is derived from an EMBL/GenBank/DDBJ whole genome shotgun (WGS) entry which is preliminary data.</text>
</comment>
<feature type="transmembrane region" description="Helical" evidence="5">
    <location>
        <begin position="100"/>
        <end position="118"/>
    </location>
</feature>
<evidence type="ECO:0000256" key="1">
    <source>
        <dbReference type="ARBA" id="ARBA00004141"/>
    </source>
</evidence>
<dbReference type="RefSeq" id="WP_141957077.1">
    <property type="nucleotide sequence ID" value="NZ_VFOZ01000001.1"/>
</dbReference>
<evidence type="ECO:0000313" key="7">
    <source>
        <dbReference type="Proteomes" id="UP000316096"/>
    </source>
</evidence>
<dbReference type="Pfam" id="PF13564">
    <property type="entry name" value="DoxX_2"/>
    <property type="match status" value="1"/>
</dbReference>
<dbReference type="GO" id="GO:0016020">
    <property type="term" value="C:membrane"/>
    <property type="evidence" value="ECO:0007669"/>
    <property type="project" value="UniProtKB-SubCell"/>
</dbReference>
<keyword evidence="3 5" id="KW-1133">Transmembrane helix</keyword>
<dbReference type="AlphaFoldDB" id="A0A543CNG8"/>
<organism evidence="6 7">
    <name type="scientific">Actinoallomurus bryophytorum</name>
    <dbReference type="NCBI Taxonomy" id="1490222"/>
    <lineage>
        <taxon>Bacteria</taxon>
        <taxon>Bacillati</taxon>
        <taxon>Actinomycetota</taxon>
        <taxon>Actinomycetes</taxon>
        <taxon>Streptosporangiales</taxon>
        <taxon>Thermomonosporaceae</taxon>
        <taxon>Actinoallomurus</taxon>
    </lineage>
</organism>
<evidence type="ECO:0000256" key="4">
    <source>
        <dbReference type="ARBA" id="ARBA00023136"/>
    </source>
</evidence>
<accession>A0A543CNG8</accession>
<keyword evidence="2 5" id="KW-0812">Transmembrane</keyword>
<evidence type="ECO:0000256" key="5">
    <source>
        <dbReference type="SAM" id="Phobius"/>
    </source>
</evidence>
<evidence type="ECO:0000256" key="2">
    <source>
        <dbReference type="ARBA" id="ARBA00022692"/>
    </source>
</evidence>
<feature type="transmembrane region" description="Helical" evidence="5">
    <location>
        <begin position="6"/>
        <end position="25"/>
    </location>
</feature>
<proteinExistence type="predicted"/>